<dbReference type="OMA" id="DETHMAT"/>
<feature type="compositionally biased region" description="Basic and acidic residues" evidence="1">
    <location>
        <begin position="343"/>
        <end position="360"/>
    </location>
</feature>
<accession>A0A0E0P9A6</accession>
<dbReference type="HOGENOM" id="CLU_022585_0_0_1"/>
<dbReference type="Proteomes" id="UP000008022">
    <property type="component" value="Unassembled WGS sequence"/>
</dbReference>
<feature type="compositionally biased region" description="Basic and acidic residues" evidence="1">
    <location>
        <begin position="318"/>
        <end position="329"/>
    </location>
</feature>
<name>A0A0E0P9A6_ORYRU</name>
<proteinExistence type="predicted"/>
<feature type="region of interest" description="Disordered" evidence="1">
    <location>
        <begin position="106"/>
        <end position="360"/>
    </location>
</feature>
<feature type="compositionally biased region" description="Low complexity" evidence="1">
    <location>
        <begin position="154"/>
        <end position="167"/>
    </location>
</feature>
<evidence type="ECO:0000256" key="1">
    <source>
        <dbReference type="SAM" id="MobiDB-lite"/>
    </source>
</evidence>
<keyword evidence="3" id="KW-1185">Reference proteome</keyword>
<feature type="compositionally biased region" description="Pro residues" evidence="1">
    <location>
        <begin position="110"/>
        <end position="121"/>
    </location>
</feature>
<reference evidence="2" key="2">
    <citation type="submission" date="2015-06" db="UniProtKB">
        <authorList>
            <consortium name="EnsemblPlants"/>
        </authorList>
    </citation>
    <scope>IDENTIFICATION</scope>
</reference>
<reference evidence="3" key="1">
    <citation type="submission" date="2013-06" db="EMBL/GenBank/DDBJ databases">
        <authorList>
            <person name="Zhao Q."/>
        </authorList>
    </citation>
    <scope>NUCLEOTIDE SEQUENCE</scope>
    <source>
        <strain evidence="3">cv. W1943</strain>
    </source>
</reference>
<dbReference type="eggNOG" id="ENOG502RBS8">
    <property type="taxonomic scope" value="Eukaryota"/>
</dbReference>
<feature type="compositionally biased region" description="Polar residues" evidence="1">
    <location>
        <begin position="288"/>
        <end position="300"/>
    </location>
</feature>
<organism evidence="2 3">
    <name type="scientific">Oryza rufipogon</name>
    <name type="common">Brownbeard rice</name>
    <name type="synonym">Asian wild rice</name>
    <dbReference type="NCBI Taxonomy" id="4529"/>
    <lineage>
        <taxon>Eukaryota</taxon>
        <taxon>Viridiplantae</taxon>
        <taxon>Streptophyta</taxon>
        <taxon>Embryophyta</taxon>
        <taxon>Tracheophyta</taxon>
        <taxon>Spermatophyta</taxon>
        <taxon>Magnoliopsida</taxon>
        <taxon>Liliopsida</taxon>
        <taxon>Poales</taxon>
        <taxon>Poaceae</taxon>
        <taxon>BOP clade</taxon>
        <taxon>Oryzoideae</taxon>
        <taxon>Oryzeae</taxon>
        <taxon>Oryzinae</taxon>
        <taxon>Oryza</taxon>
    </lineage>
</organism>
<protein>
    <submittedName>
        <fullName evidence="2">Uncharacterized protein</fullName>
    </submittedName>
</protein>
<feature type="compositionally biased region" description="Basic and acidic residues" evidence="1">
    <location>
        <begin position="178"/>
        <end position="198"/>
    </location>
</feature>
<evidence type="ECO:0000313" key="3">
    <source>
        <dbReference type="Proteomes" id="UP000008022"/>
    </source>
</evidence>
<feature type="compositionally biased region" description="Basic and acidic residues" evidence="1">
    <location>
        <begin position="266"/>
        <end position="276"/>
    </location>
</feature>
<dbReference type="PANTHER" id="PTHR36056">
    <property type="entry name" value="PROTEIN, PUTATIVE-RELATED"/>
    <property type="match status" value="1"/>
</dbReference>
<dbReference type="EnsemblPlants" id="ORUFI04G14140.1">
    <property type="protein sequence ID" value="ORUFI04G14140.1"/>
    <property type="gene ID" value="ORUFI04G14140"/>
</dbReference>
<dbReference type="PANTHER" id="PTHR36056:SF1">
    <property type="entry name" value="PROTEIN, PUTATIVE-RELATED"/>
    <property type="match status" value="1"/>
</dbReference>
<evidence type="ECO:0000313" key="2">
    <source>
        <dbReference type="EnsemblPlants" id="ORUFI04G14140.1"/>
    </source>
</evidence>
<dbReference type="Gramene" id="ORUFI04G14140.1">
    <property type="protein sequence ID" value="ORUFI04G14140.1"/>
    <property type="gene ID" value="ORUFI04G14140"/>
</dbReference>
<dbReference type="AlphaFoldDB" id="A0A0E0P9A6"/>
<sequence length="730" mass="79234">MVRLPAAGGDGDGGGKEEGVNLCFLARSGGGGMQYHQGGSRMPPFARGGAYSRGYKQLYAPPQQQPPPQDKHEVLMEAGRLAAEYLVAKGVLPPASLQRLGVGGGGWVQLPPPPPPPPPPQGTLAFYGAQNGRRRLDDDDDGNPNPRSRRNRGGENNNDDSSSSYNGRGKRKFGAYSRHSDWGRDKGRSRGNSDSRSYDDEDDDGPPGYRRERRGGGRFDDAGSSMSGVAASKTEAMGESELEDTGSKVGSSSNFRKDVDPPQEVKGVDKLNKINEESNPSNSEVVEQMTNGESTSNNASCIVIDEEQTKAKYLPVPSDDKVSDEKPDDSSVLNEKIEDDETLAEKAEDDKTSDERVPGVKNNLRDDCNNLLSYCSYPNIPTRRRSIVAHRNAAPAHREVAVAEQIDLVSSEDETHMATDVTGHGSSLTNTQEGNKDGLACLEHTDTSTTCNQMVEPVRFQTEETQIGTDDLRGQKNIEQHYAVHESSEENMLPPKVGVQQQVEEGMQIYNVDTPPQDEDLIASADKEKVAGVALLPSIKAEAVVAKEEDKFGQSSSFKICDLNLVGSPEVAELRNDPGLGQFSTAGCSMEPQNQQQEFRNTGNSADDTNMHAQIPLHNKVVQVIDLEDDSPIEAGACDTSKAKEENMANPAVTTDVLPGIQDGYNFAISDYLGADIPCYQPMQTDLPNGMSLNDSEGITVMDDSIYGSLSDIGFMEVWDQQPQDYEKFF</sequence>
<dbReference type="InterPro" id="IPR040276">
    <property type="entry name" value="At4g26450-like"/>
</dbReference>